<keyword evidence="7" id="KW-1185">Reference proteome</keyword>
<accession>A0A848L628</accession>
<evidence type="ECO:0000313" key="6">
    <source>
        <dbReference type="EMBL" id="NMO04465.1"/>
    </source>
</evidence>
<evidence type="ECO:0000259" key="5">
    <source>
        <dbReference type="Pfam" id="PF00171"/>
    </source>
</evidence>
<evidence type="ECO:0000256" key="4">
    <source>
        <dbReference type="RuleBase" id="RU003345"/>
    </source>
</evidence>
<sequence length="522" mass="56307">MSVQLETDELKSSLRGLLGSADPSEATMAIIEQGVVGEERMLIDGELVGSSSGAMFANVDPTTEQVLGMVADATADDIDRAVTAARRAFDTTDWSTNHEFRAHCLMQFYDAMMRNAELLRATTVYEAGIAVRTTNSIHSYAAISSIPYWAQMATSYEYERQLPDRPWAYGDRHRIRYEAVGVVAAITPWNFPLATAMTKVAPALAAGATVVLKPAPQTPWHATLMAKLIAEETDFPAGVINIVTPSDNDVAELLARDPRVDIVHFTGSTAVGKKLMSIASDRIARVALELGGKSANIILPDVPIEHVVPLAAGMLSVNAGQGCVLPSRMLVHESRYDEATELIKFAYEAMPFGDPRDPDVVQGPQITETQRSRILGLIDAGVAQGARVVTGGGKPAEFDHGFFVEPTLLTHVDENSTVAQREIFGPVLSLLPYKDVDDAVRIANNSTYGLAGYVWSPDEEAALGVARRIRSGMIAVNGSFFYGPDLPWGGYKESGLGRESGAEGFAEFLEVKTIAVGRAFEQ</sequence>
<dbReference type="InterPro" id="IPR016163">
    <property type="entry name" value="Ald_DH_C"/>
</dbReference>
<proteinExistence type="inferred from homology"/>
<feature type="domain" description="Aldehyde dehydrogenase" evidence="5">
    <location>
        <begin position="51"/>
        <end position="514"/>
    </location>
</feature>
<organism evidence="6 7">
    <name type="scientific">Gordonia asplenii</name>
    <dbReference type="NCBI Taxonomy" id="2725283"/>
    <lineage>
        <taxon>Bacteria</taxon>
        <taxon>Bacillati</taxon>
        <taxon>Actinomycetota</taxon>
        <taxon>Actinomycetes</taxon>
        <taxon>Mycobacteriales</taxon>
        <taxon>Gordoniaceae</taxon>
        <taxon>Gordonia</taxon>
    </lineage>
</organism>
<dbReference type="Gene3D" id="3.40.309.10">
    <property type="entry name" value="Aldehyde Dehydrogenase, Chain A, domain 2"/>
    <property type="match status" value="1"/>
</dbReference>
<dbReference type="SUPFAM" id="SSF53720">
    <property type="entry name" value="ALDH-like"/>
    <property type="match status" value="1"/>
</dbReference>
<evidence type="ECO:0000256" key="2">
    <source>
        <dbReference type="ARBA" id="ARBA00023002"/>
    </source>
</evidence>
<dbReference type="AlphaFoldDB" id="A0A848L628"/>
<dbReference type="InterPro" id="IPR016162">
    <property type="entry name" value="Ald_DH_N"/>
</dbReference>
<dbReference type="FunFam" id="3.40.605.10:FF:000007">
    <property type="entry name" value="NAD/NADP-dependent betaine aldehyde dehydrogenase"/>
    <property type="match status" value="1"/>
</dbReference>
<dbReference type="InterPro" id="IPR029510">
    <property type="entry name" value="Ald_DH_CS_GLU"/>
</dbReference>
<evidence type="ECO:0000256" key="1">
    <source>
        <dbReference type="ARBA" id="ARBA00009986"/>
    </source>
</evidence>
<dbReference type="GO" id="GO:0016620">
    <property type="term" value="F:oxidoreductase activity, acting on the aldehyde or oxo group of donors, NAD or NADP as acceptor"/>
    <property type="evidence" value="ECO:0007669"/>
    <property type="project" value="InterPro"/>
</dbReference>
<dbReference type="PANTHER" id="PTHR42804">
    <property type="entry name" value="ALDEHYDE DEHYDROGENASE"/>
    <property type="match status" value="1"/>
</dbReference>
<dbReference type="InterPro" id="IPR015590">
    <property type="entry name" value="Aldehyde_DH_dom"/>
</dbReference>
<dbReference type="RefSeq" id="WP_170196972.1">
    <property type="nucleotide sequence ID" value="NZ_JABBNB010000036.1"/>
</dbReference>
<dbReference type="Proteomes" id="UP000550729">
    <property type="component" value="Unassembled WGS sequence"/>
</dbReference>
<keyword evidence="2 4" id="KW-0560">Oxidoreductase</keyword>
<reference evidence="6 7" key="1">
    <citation type="submission" date="2020-04" db="EMBL/GenBank/DDBJ databases">
        <title>Gordonia sp. nov. TBRC 11910.</title>
        <authorList>
            <person name="Suriyachadkun C."/>
        </authorList>
    </citation>
    <scope>NUCLEOTIDE SEQUENCE [LARGE SCALE GENOMIC DNA]</scope>
    <source>
        <strain evidence="6 7">TBRC 11910</strain>
    </source>
</reference>
<dbReference type="Pfam" id="PF00171">
    <property type="entry name" value="Aldedh"/>
    <property type="match status" value="1"/>
</dbReference>
<name>A0A848L628_9ACTN</name>
<dbReference type="Gene3D" id="3.40.605.10">
    <property type="entry name" value="Aldehyde Dehydrogenase, Chain A, domain 1"/>
    <property type="match status" value="1"/>
</dbReference>
<gene>
    <name evidence="6" type="ORF">HH308_24920</name>
</gene>
<dbReference type="PROSITE" id="PS00687">
    <property type="entry name" value="ALDEHYDE_DEHYDR_GLU"/>
    <property type="match status" value="1"/>
</dbReference>
<comment type="similarity">
    <text evidence="1 4">Belongs to the aldehyde dehydrogenase family.</text>
</comment>
<dbReference type="EMBL" id="JABBNB010000036">
    <property type="protein sequence ID" value="NMO04465.1"/>
    <property type="molecule type" value="Genomic_DNA"/>
</dbReference>
<evidence type="ECO:0000313" key="7">
    <source>
        <dbReference type="Proteomes" id="UP000550729"/>
    </source>
</evidence>
<dbReference type="CDD" id="cd07089">
    <property type="entry name" value="ALDH_CddD-AldA-like"/>
    <property type="match status" value="1"/>
</dbReference>
<protein>
    <submittedName>
        <fullName evidence="6">Aldehyde dehydrogenase family protein</fullName>
    </submittedName>
</protein>
<feature type="active site" evidence="3">
    <location>
        <position position="289"/>
    </location>
</feature>
<dbReference type="PANTHER" id="PTHR42804:SF1">
    <property type="entry name" value="ALDEHYDE DEHYDROGENASE-RELATED"/>
    <property type="match status" value="1"/>
</dbReference>
<dbReference type="InterPro" id="IPR016161">
    <property type="entry name" value="Ald_DH/histidinol_DH"/>
</dbReference>
<evidence type="ECO:0000256" key="3">
    <source>
        <dbReference type="PROSITE-ProRule" id="PRU10007"/>
    </source>
</evidence>
<comment type="caution">
    <text evidence="6">The sequence shown here is derived from an EMBL/GenBank/DDBJ whole genome shotgun (WGS) entry which is preliminary data.</text>
</comment>